<keyword evidence="2" id="KW-0732">Signal</keyword>
<dbReference type="OrthoDB" id="332775at2759"/>
<dbReference type="InParanoid" id="F0VEC0"/>
<feature type="signal peptide" evidence="2">
    <location>
        <begin position="1"/>
        <end position="18"/>
    </location>
</feature>
<organism evidence="3 5">
    <name type="scientific">Neospora caninum (strain Liverpool)</name>
    <dbReference type="NCBI Taxonomy" id="572307"/>
    <lineage>
        <taxon>Eukaryota</taxon>
        <taxon>Sar</taxon>
        <taxon>Alveolata</taxon>
        <taxon>Apicomplexa</taxon>
        <taxon>Conoidasida</taxon>
        <taxon>Coccidia</taxon>
        <taxon>Eucoccidiorida</taxon>
        <taxon>Eimeriorina</taxon>
        <taxon>Sarcocystidae</taxon>
        <taxon>Neospora</taxon>
    </lineage>
</organism>
<protein>
    <submittedName>
        <fullName evidence="3">Uncharacterized protein</fullName>
    </submittedName>
</protein>
<dbReference type="GeneID" id="13444930"/>
<feature type="compositionally biased region" description="Acidic residues" evidence="1">
    <location>
        <begin position="35"/>
        <end position="51"/>
    </location>
</feature>
<evidence type="ECO:0000313" key="4">
    <source>
        <dbReference type="EMBL" id="CEL66025.1"/>
    </source>
</evidence>
<reference evidence="5" key="3">
    <citation type="journal article" date="2012" name="PLoS Pathog.">
        <title>Comparative genomics of the apicomplexan parasites Toxoplasma gondii and Neospora caninum: Coccidia differing in host range and transmission strategy.</title>
        <authorList>
            <person name="Reid A.J."/>
            <person name="Vermont S.J."/>
            <person name="Cotton J.A."/>
            <person name="Harris D."/>
            <person name="Hill-Cawthorne G.A."/>
            <person name="Konen-Waisman S."/>
            <person name="Latham S.M."/>
            <person name="Mourier T."/>
            <person name="Norton R."/>
            <person name="Quail M.A."/>
            <person name="Sanders M."/>
            <person name="Shanmugam D."/>
            <person name="Sohal A."/>
            <person name="Wasmuth J.D."/>
            <person name="Brunk B."/>
            <person name="Grigg M.E."/>
            <person name="Howard J.C."/>
            <person name="Parkinson J."/>
            <person name="Roos D.S."/>
            <person name="Trees A.J."/>
            <person name="Berriman M."/>
            <person name="Pain A."/>
            <person name="Wastling J.M."/>
        </authorList>
    </citation>
    <scope>NUCLEOTIDE SEQUENCE [LARGE SCALE GENOMIC DNA]</scope>
    <source>
        <strain evidence="5">Liverpool</strain>
    </source>
</reference>
<dbReference type="EMBL" id="LN714480">
    <property type="protein sequence ID" value="CEL66025.1"/>
    <property type="molecule type" value="Genomic_DNA"/>
</dbReference>
<dbReference type="RefSeq" id="XP_003882096.1">
    <property type="nucleotide sequence ID" value="XM_003882047.1"/>
</dbReference>
<evidence type="ECO:0000256" key="1">
    <source>
        <dbReference type="SAM" id="MobiDB-lite"/>
    </source>
</evidence>
<feature type="region of interest" description="Disordered" evidence="1">
    <location>
        <begin position="24"/>
        <end position="51"/>
    </location>
</feature>
<reference evidence="3" key="1">
    <citation type="submission" date="2011-02" db="EMBL/GenBank/DDBJ databases">
        <authorList>
            <person name="Aslett M."/>
        </authorList>
    </citation>
    <scope>NUCLEOTIDE SEQUENCE</scope>
    <source>
        <strain evidence="3">Liverpool</strain>
    </source>
</reference>
<dbReference type="AlphaFoldDB" id="F0VEC0"/>
<sequence>MKLSAVLLFGSLFGFAAASEAENPVDSQEQTLEQQIEEAEQQAEDVEQQVEEDLKQGEAELESLLGTDTAALHELLRKLVDDFSSKFDVNKKDLSEVAKKAMATLGSLTAEELSDTVNSLMASGAGMEELEKVHQLLSSLQSEAGVSGLTDGM</sequence>
<reference evidence="3" key="2">
    <citation type="submission" date="2011-03" db="EMBL/GenBank/DDBJ databases">
        <title>Comparative genomics and transcriptomics of Neospora caninum and Toxoplasma gondii.</title>
        <authorList>
            <person name="Reid A.J."/>
            <person name="Sohal A."/>
            <person name="Harris D."/>
            <person name="Quail M."/>
            <person name="Sanders M."/>
            <person name="Berriman M."/>
            <person name="Wastling J.M."/>
            <person name="Pain A."/>
        </authorList>
    </citation>
    <scope>NUCLEOTIDE SEQUENCE</scope>
    <source>
        <strain evidence="3">Liverpool</strain>
    </source>
</reference>
<dbReference type="OMA" id="PNIANEA"/>
<dbReference type="VEuPathDB" id="ToxoDB:NCLIV_018540"/>
<reference evidence="4" key="4">
    <citation type="journal article" date="2015" name="PLoS ONE">
        <title>Comprehensive Evaluation of Toxoplasma gondii VEG and Neospora caninum LIV Genomes with Tachyzoite Stage Transcriptome and Proteome Defines Novel Transcript Features.</title>
        <authorList>
            <person name="Ramaprasad A."/>
            <person name="Mourier T."/>
            <person name="Naeem R."/>
            <person name="Malas T.B."/>
            <person name="Moussa E."/>
            <person name="Panigrahi A."/>
            <person name="Vermont S.J."/>
            <person name="Otto T.D."/>
            <person name="Wastling J."/>
            <person name="Pain A."/>
        </authorList>
    </citation>
    <scope>NUCLEOTIDE SEQUENCE</scope>
    <source>
        <strain evidence="4">Liverpool</strain>
    </source>
</reference>
<dbReference type="EMBL" id="FR823387">
    <property type="protein sequence ID" value="CBZ52064.1"/>
    <property type="molecule type" value="Genomic_DNA"/>
</dbReference>
<feature type="chain" id="PRO_5007655142" evidence="2">
    <location>
        <begin position="19"/>
        <end position="153"/>
    </location>
</feature>
<accession>F0VEC0</accession>
<gene>
    <name evidence="4" type="ORF">BN1204_018540</name>
    <name evidence="3" type="ORF">NCLIV_018540</name>
</gene>
<name>F0VEC0_NEOCL</name>
<proteinExistence type="predicted"/>
<evidence type="ECO:0000313" key="3">
    <source>
        <dbReference type="EMBL" id="CBZ52064.1"/>
    </source>
</evidence>
<evidence type="ECO:0000313" key="5">
    <source>
        <dbReference type="Proteomes" id="UP000007494"/>
    </source>
</evidence>
<keyword evidence="5" id="KW-1185">Reference proteome</keyword>
<dbReference type="eggNOG" id="ENOG502TMBB">
    <property type="taxonomic scope" value="Eukaryota"/>
</dbReference>
<dbReference type="Proteomes" id="UP000007494">
    <property type="component" value="Chromosome VI"/>
</dbReference>
<evidence type="ECO:0000256" key="2">
    <source>
        <dbReference type="SAM" id="SignalP"/>
    </source>
</evidence>